<keyword evidence="6" id="KW-0418">Kinase</keyword>
<dbReference type="PANTHER" id="PTHR10344">
    <property type="entry name" value="THYMIDYLATE KINASE"/>
    <property type="match status" value="1"/>
</dbReference>
<dbReference type="RefSeq" id="WP_205257095.1">
    <property type="nucleotide sequence ID" value="NZ_BAAAPV010000001.1"/>
</dbReference>
<evidence type="ECO:0000256" key="2">
    <source>
        <dbReference type="ARBA" id="ARBA00017144"/>
    </source>
</evidence>
<dbReference type="PANTHER" id="PTHR10344:SF4">
    <property type="entry name" value="UMP-CMP KINASE 2, MITOCHONDRIAL"/>
    <property type="match status" value="1"/>
</dbReference>
<dbReference type="InterPro" id="IPR027417">
    <property type="entry name" value="P-loop_NTPase"/>
</dbReference>
<dbReference type="GO" id="GO:0006235">
    <property type="term" value="P:dTTP biosynthetic process"/>
    <property type="evidence" value="ECO:0007669"/>
    <property type="project" value="TreeGrafter"/>
</dbReference>
<dbReference type="Pfam" id="PF02223">
    <property type="entry name" value="Thymidylate_kin"/>
    <property type="match status" value="1"/>
</dbReference>
<keyword evidence="7" id="KW-1185">Reference proteome</keyword>
<keyword evidence="4" id="KW-0067">ATP-binding</keyword>
<accession>A0A939C5K4</accession>
<evidence type="ECO:0000259" key="5">
    <source>
        <dbReference type="Pfam" id="PF02223"/>
    </source>
</evidence>
<dbReference type="GO" id="GO:0006233">
    <property type="term" value="P:dTDP biosynthetic process"/>
    <property type="evidence" value="ECO:0007669"/>
    <property type="project" value="TreeGrafter"/>
</dbReference>
<name>A0A939C5K4_9ACTN</name>
<comment type="caution">
    <text evidence="6">The sequence shown here is derived from an EMBL/GenBank/DDBJ whole genome shotgun (WGS) entry which is preliminary data.</text>
</comment>
<dbReference type="GO" id="GO:0005829">
    <property type="term" value="C:cytosol"/>
    <property type="evidence" value="ECO:0007669"/>
    <property type="project" value="TreeGrafter"/>
</dbReference>
<protein>
    <recommendedName>
        <fullName evidence="2">Thymidylate kinase</fullName>
    </recommendedName>
</protein>
<evidence type="ECO:0000256" key="1">
    <source>
        <dbReference type="ARBA" id="ARBA00009776"/>
    </source>
</evidence>
<dbReference type="AlphaFoldDB" id="A0A939C5K4"/>
<feature type="domain" description="Thymidylate kinase-like" evidence="5">
    <location>
        <begin position="7"/>
        <end position="177"/>
    </location>
</feature>
<evidence type="ECO:0000256" key="3">
    <source>
        <dbReference type="ARBA" id="ARBA00022741"/>
    </source>
</evidence>
<keyword evidence="3" id="KW-0547">Nucleotide-binding</keyword>
<dbReference type="NCBIfam" id="NF005923">
    <property type="entry name" value="PRK07933.1"/>
    <property type="match status" value="1"/>
</dbReference>
<dbReference type="InterPro" id="IPR039430">
    <property type="entry name" value="Thymidylate_kin-like_dom"/>
</dbReference>
<dbReference type="GO" id="GO:0005524">
    <property type="term" value="F:ATP binding"/>
    <property type="evidence" value="ECO:0007669"/>
    <property type="project" value="UniProtKB-KW"/>
</dbReference>
<dbReference type="GO" id="GO:0004798">
    <property type="term" value="F:dTMP kinase activity"/>
    <property type="evidence" value="ECO:0007669"/>
    <property type="project" value="TreeGrafter"/>
</dbReference>
<dbReference type="Proteomes" id="UP000663801">
    <property type="component" value="Unassembled WGS sequence"/>
</dbReference>
<dbReference type="Gene3D" id="3.40.50.300">
    <property type="entry name" value="P-loop containing nucleotide triphosphate hydrolases"/>
    <property type="match status" value="1"/>
</dbReference>
<evidence type="ECO:0000313" key="7">
    <source>
        <dbReference type="Proteomes" id="UP000663801"/>
    </source>
</evidence>
<dbReference type="GO" id="GO:0006227">
    <property type="term" value="P:dUDP biosynthetic process"/>
    <property type="evidence" value="ECO:0007669"/>
    <property type="project" value="TreeGrafter"/>
</dbReference>
<keyword evidence="6" id="KW-0808">Transferase</keyword>
<comment type="similarity">
    <text evidence="1">Belongs to the thymidylate kinase family.</text>
</comment>
<evidence type="ECO:0000256" key="4">
    <source>
        <dbReference type="ARBA" id="ARBA00022840"/>
    </source>
</evidence>
<reference evidence="6" key="1">
    <citation type="submission" date="2021-01" db="EMBL/GenBank/DDBJ databases">
        <title>KCTC 19127 draft genome.</title>
        <authorList>
            <person name="An D."/>
        </authorList>
    </citation>
    <scope>NUCLEOTIDE SEQUENCE</scope>
    <source>
        <strain evidence="6">KCTC 19127</strain>
    </source>
</reference>
<organism evidence="6 7">
    <name type="scientific">Nakamurella flavida</name>
    <dbReference type="NCBI Taxonomy" id="363630"/>
    <lineage>
        <taxon>Bacteria</taxon>
        <taxon>Bacillati</taxon>
        <taxon>Actinomycetota</taxon>
        <taxon>Actinomycetes</taxon>
        <taxon>Nakamurellales</taxon>
        <taxon>Nakamurellaceae</taxon>
        <taxon>Nakamurella</taxon>
    </lineage>
</organism>
<sequence length="212" mass="23271">MAELVVLEGLDGSGKQTLTRRMITHWTQQGRRATSLAFPRYGADVHADLVRDALYGRLGDLSESVHGAAVLFALDRRAAAGEIRRLLAENDVVLLDRYVSSNAAYGSARLGAPDDAAVLRDFPVWVRELEIDRFDCPVPDRQLLLATPTSVAADRARARAATSEDRALDQFERDAALQERTGRMYRHLAATSYLSPWTVLEPGPDGTVAVPD</sequence>
<evidence type="ECO:0000313" key="6">
    <source>
        <dbReference type="EMBL" id="MBM9476984.1"/>
    </source>
</evidence>
<proteinExistence type="inferred from homology"/>
<gene>
    <name evidence="6" type="ORF">JL107_11045</name>
</gene>
<dbReference type="EMBL" id="JAERWL010000009">
    <property type="protein sequence ID" value="MBM9476984.1"/>
    <property type="molecule type" value="Genomic_DNA"/>
</dbReference>
<dbReference type="SUPFAM" id="SSF52540">
    <property type="entry name" value="P-loop containing nucleoside triphosphate hydrolases"/>
    <property type="match status" value="1"/>
</dbReference>